<keyword evidence="8 11" id="KW-0521">NADP</keyword>
<feature type="binding site" evidence="11">
    <location>
        <position position="40"/>
    </location>
    <ligand>
        <name>NADP(+)</name>
        <dbReference type="ChEBI" id="CHEBI:58349"/>
    </ligand>
</feature>
<comment type="pathway">
    <text evidence="1 11 12">Metabolic intermediate biosynthesis; chorismate biosynthesis; chorismate from D-erythrose 4-phosphate and phosphoenolpyruvate: step 7/7.</text>
</comment>
<dbReference type="FunFam" id="3.60.150.10:FF:000002">
    <property type="entry name" value="Chorismate synthase"/>
    <property type="match status" value="1"/>
</dbReference>
<keyword evidence="5 11" id="KW-0285">Flavoprotein</keyword>
<dbReference type="PANTHER" id="PTHR21085">
    <property type="entry name" value="CHORISMATE SYNTHASE"/>
    <property type="match status" value="1"/>
</dbReference>
<reference evidence="14" key="1">
    <citation type="submission" date="2016-10" db="EMBL/GenBank/DDBJ databases">
        <authorList>
            <person name="Varghese N."/>
            <person name="Submissions S."/>
        </authorList>
    </citation>
    <scope>NUCLEOTIDE SEQUENCE [LARGE SCALE GENOMIC DNA]</scope>
    <source>
        <strain evidence="14">DSM 45004</strain>
    </source>
</reference>
<dbReference type="GO" id="GO:0004107">
    <property type="term" value="F:chorismate synthase activity"/>
    <property type="evidence" value="ECO:0007669"/>
    <property type="project" value="UniProtKB-UniRule"/>
</dbReference>
<feature type="binding site" evidence="11">
    <location>
        <position position="302"/>
    </location>
    <ligand>
        <name>FMN</name>
        <dbReference type="ChEBI" id="CHEBI:58210"/>
    </ligand>
</feature>
<dbReference type="HAMAP" id="MF_00300">
    <property type="entry name" value="Chorismate_synth"/>
    <property type="match status" value="1"/>
</dbReference>
<dbReference type="RefSeq" id="WP_092927544.1">
    <property type="nucleotide sequence ID" value="NZ_FOMZ01000007.1"/>
</dbReference>
<feature type="binding site" evidence="11">
    <location>
        <begin position="317"/>
        <end position="321"/>
    </location>
    <ligand>
        <name>FMN</name>
        <dbReference type="ChEBI" id="CHEBI:58210"/>
    </ligand>
</feature>
<evidence type="ECO:0000313" key="14">
    <source>
        <dbReference type="Proteomes" id="UP000198716"/>
    </source>
</evidence>
<comment type="cofactor">
    <cofactor evidence="11 12">
        <name>FMNH2</name>
        <dbReference type="ChEBI" id="CHEBI:57618"/>
    </cofactor>
    <text evidence="11 12">Reduced FMN (FMNH(2)).</text>
</comment>
<comment type="catalytic activity">
    <reaction evidence="11 12">
        <text>5-O-(1-carboxyvinyl)-3-phosphoshikimate = chorismate + phosphate</text>
        <dbReference type="Rhea" id="RHEA:21020"/>
        <dbReference type="ChEBI" id="CHEBI:29748"/>
        <dbReference type="ChEBI" id="CHEBI:43474"/>
        <dbReference type="ChEBI" id="CHEBI:57701"/>
        <dbReference type="EC" id="4.2.3.5"/>
    </reaction>
</comment>
<dbReference type="Gene3D" id="3.60.150.10">
    <property type="entry name" value="Chorismate synthase AroC"/>
    <property type="match status" value="1"/>
</dbReference>
<dbReference type="NCBIfam" id="TIGR00033">
    <property type="entry name" value="aroC"/>
    <property type="match status" value="1"/>
</dbReference>
<dbReference type="EC" id="4.2.3.5" evidence="3 11"/>
<keyword evidence="9 11" id="KW-0057">Aromatic amino acid biosynthesis</keyword>
<feature type="binding site" evidence="11">
    <location>
        <position position="46"/>
    </location>
    <ligand>
        <name>NADP(+)</name>
        <dbReference type="ChEBI" id="CHEBI:58349"/>
    </ligand>
</feature>
<dbReference type="UniPathway" id="UPA00053">
    <property type="reaction ID" value="UER00090"/>
</dbReference>
<dbReference type="GO" id="GO:0010181">
    <property type="term" value="F:FMN binding"/>
    <property type="evidence" value="ECO:0007669"/>
    <property type="project" value="TreeGrafter"/>
</dbReference>
<evidence type="ECO:0000256" key="11">
    <source>
        <dbReference type="HAMAP-Rule" id="MF_00300"/>
    </source>
</evidence>
<organism evidence="13 14">
    <name type="scientific">Actinopolyspora alba</name>
    <dbReference type="NCBI Taxonomy" id="673379"/>
    <lineage>
        <taxon>Bacteria</taxon>
        <taxon>Bacillati</taxon>
        <taxon>Actinomycetota</taxon>
        <taxon>Actinomycetes</taxon>
        <taxon>Actinopolysporales</taxon>
        <taxon>Actinopolysporaceae</taxon>
        <taxon>Actinopolyspora</taxon>
        <taxon>Actinopolyspora alba group</taxon>
    </lineage>
</organism>
<evidence type="ECO:0000256" key="6">
    <source>
        <dbReference type="ARBA" id="ARBA00022643"/>
    </source>
</evidence>
<comment type="similarity">
    <text evidence="2 11 12">Belongs to the chorismate synthase family.</text>
</comment>
<evidence type="ECO:0000313" key="13">
    <source>
        <dbReference type="EMBL" id="SFE08409.1"/>
    </source>
</evidence>
<evidence type="ECO:0000256" key="10">
    <source>
        <dbReference type="ARBA" id="ARBA00023239"/>
    </source>
</evidence>
<evidence type="ECO:0000256" key="1">
    <source>
        <dbReference type="ARBA" id="ARBA00005044"/>
    </source>
</evidence>
<keyword evidence="7 11" id="KW-0274">FAD</keyword>
<dbReference type="PROSITE" id="PS00787">
    <property type="entry name" value="CHORISMATE_SYNTHASE_1"/>
    <property type="match status" value="1"/>
</dbReference>
<dbReference type="Pfam" id="PF01264">
    <property type="entry name" value="Chorismate_synt"/>
    <property type="match status" value="1"/>
</dbReference>
<comment type="subunit">
    <text evidence="11">Homotetramer.</text>
</comment>
<name>A0A1I1XLY5_9ACTN</name>
<dbReference type="AlphaFoldDB" id="A0A1I1XLY5"/>
<dbReference type="PROSITE" id="PS00788">
    <property type="entry name" value="CHORISMATE_SYNTHASE_2"/>
    <property type="match status" value="1"/>
</dbReference>
<comment type="function">
    <text evidence="11">Catalyzes the anti-1,4-elimination of the C-3 phosphate and the C-6 proR hydrogen from 5-enolpyruvylshikimate-3-phosphate (EPSP) to yield chorismate, which is the branch point compound that serves as the starting substrate for the three terminal pathways of aromatic amino acid biosynthesis. This reaction introduces a second double bond into the aromatic ring system.</text>
</comment>
<protein>
    <recommendedName>
        <fullName evidence="3 11">Chorismate synthase</fullName>
        <shortName evidence="11">CS</shortName>
        <ecNumber evidence="3 11">4.2.3.5</ecNumber>
    </recommendedName>
    <alternativeName>
        <fullName evidence="11">5-enolpyruvylshikimate-3-phosphate phospholyase</fullName>
    </alternativeName>
</protein>
<dbReference type="GO" id="GO:0009073">
    <property type="term" value="P:aromatic amino acid family biosynthetic process"/>
    <property type="evidence" value="ECO:0007669"/>
    <property type="project" value="UniProtKB-KW"/>
</dbReference>
<feature type="binding site" evidence="11">
    <location>
        <position position="343"/>
    </location>
    <ligand>
        <name>FMN</name>
        <dbReference type="ChEBI" id="CHEBI:58210"/>
    </ligand>
</feature>
<keyword evidence="14" id="KW-1185">Reference proteome</keyword>
<dbReference type="PANTHER" id="PTHR21085:SF0">
    <property type="entry name" value="CHORISMATE SYNTHASE"/>
    <property type="match status" value="1"/>
</dbReference>
<dbReference type="GO" id="GO:0009423">
    <property type="term" value="P:chorismate biosynthetic process"/>
    <property type="evidence" value="ECO:0007669"/>
    <property type="project" value="UniProtKB-UniRule"/>
</dbReference>
<feature type="binding site" evidence="11">
    <location>
        <begin position="135"/>
        <end position="137"/>
    </location>
    <ligand>
        <name>FMN</name>
        <dbReference type="ChEBI" id="CHEBI:58210"/>
    </ligand>
</feature>
<feature type="binding site" evidence="11">
    <location>
        <begin position="256"/>
        <end position="257"/>
    </location>
    <ligand>
        <name>FMN</name>
        <dbReference type="ChEBI" id="CHEBI:58210"/>
    </ligand>
</feature>
<dbReference type="GO" id="GO:0008652">
    <property type="term" value="P:amino acid biosynthetic process"/>
    <property type="evidence" value="ECO:0007669"/>
    <property type="project" value="UniProtKB-KW"/>
</dbReference>
<dbReference type="InterPro" id="IPR035904">
    <property type="entry name" value="Chorismate_synth_AroC_sf"/>
</dbReference>
<gene>
    <name evidence="11" type="primary">aroC</name>
    <name evidence="13" type="ORF">SAMN04487819_107274</name>
</gene>
<dbReference type="NCBIfam" id="NF003793">
    <property type="entry name" value="PRK05382.1"/>
    <property type="match status" value="1"/>
</dbReference>
<evidence type="ECO:0000256" key="7">
    <source>
        <dbReference type="ARBA" id="ARBA00022827"/>
    </source>
</evidence>
<evidence type="ECO:0000256" key="8">
    <source>
        <dbReference type="ARBA" id="ARBA00022857"/>
    </source>
</evidence>
<evidence type="ECO:0000256" key="12">
    <source>
        <dbReference type="RuleBase" id="RU000605"/>
    </source>
</evidence>
<dbReference type="CDD" id="cd07304">
    <property type="entry name" value="Chorismate_synthase"/>
    <property type="match status" value="1"/>
</dbReference>
<dbReference type="SUPFAM" id="SSF103263">
    <property type="entry name" value="Chorismate synthase, AroC"/>
    <property type="match status" value="1"/>
</dbReference>
<dbReference type="GO" id="GO:0005829">
    <property type="term" value="C:cytosol"/>
    <property type="evidence" value="ECO:0007669"/>
    <property type="project" value="TreeGrafter"/>
</dbReference>
<dbReference type="InterPro" id="IPR020541">
    <property type="entry name" value="Chorismate_synthase_CS"/>
</dbReference>
<proteinExistence type="inferred from homology"/>
<sequence>MLRWMTAGESHGPALVGILEGMVAGVEVTTEDINAQLERRKLGFGRSPRMNFESDELEVIGGIRHGLTQGSPVAVRIGNTEWPKWQQVMAADPVDPEVLASLARNEPLTRPRPGHADLPGMQKYDFDESRPVLERASARETAARVAVGTVARHFLHQLLGVELVSHVVSLGDVDAEHETLPTAADLSTIDENPVRAFGDHATERMMAEVEAAKSEGDTLGGVVEVVAYGLPPGVGSHVHWDRKLDSKLAQALMSIQAVKGVEIGEAFANARRRGSAAHDELYPAHGPNWVHRASNRAGGLEGGITNGEPLIVRAAKKPISSLPRALSTVDVRTGEQAQAMHQRSDITAVPRAAVVAETMVALVLAEAVIEKFGGDSIGETRRNVRGYLTALQERAESRGESS</sequence>
<keyword evidence="6 11" id="KW-0288">FMN</keyword>
<accession>A0A1I1XLY5</accession>
<dbReference type="InterPro" id="IPR000453">
    <property type="entry name" value="Chorismate_synth"/>
</dbReference>
<evidence type="ECO:0000256" key="4">
    <source>
        <dbReference type="ARBA" id="ARBA00022605"/>
    </source>
</evidence>
<dbReference type="Proteomes" id="UP000198716">
    <property type="component" value="Unassembled WGS sequence"/>
</dbReference>
<evidence type="ECO:0000256" key="2">
    <source>
        <dbReference type="ARBA" id="ARBA00008014"/>
    </source>
</evidence>
<evidence type="ECO:0000256" key="5">
    <source>
        <dbReference type="ARBA" id="ARBA00022630"/>
    </source>
</evidence>
<keyword evidence="4 11" id="KW-0028">Amino-acid biosynthesis</keyword>
<evidence type="ECO:0000256" key="9">
    <source>
        <dbReference type="ARBA" id="ARBA00023141"/>
    </source>
</evidence>
<dbReference type="EMBL" id="FOMZ01000007">
    <property type="protein sequence ID" value="SFE08409.1"/>
    <property type="molecule type" value="Genomic_DNA"/>
</dbReference>
<dbReference type="PIRSF" id="PIRSF001456">
    <property type="entry name" value="Chorismate_synth"/>
    <property type="match status" value="1"/>
</dbReference>
<evidence type="ECO:0000256" key="3">
    <source>
        <dbReference type="ARBA" id="ARBA00013036"/>
    </source>
</evidence>
<keyword evidence="10 11" id="KW-0456">Lyase</keyword>